<accession>A0A540W7A6</accession>
<evidence type="ECO:0000313" key="3">
    <source>
        <dbReference type="Proteomes" id="UP000319103"/>
    </source>
</evidence>
<organism evidence="2 3">
    <name type="scientific">Kitasatospora acidiphila</name>
    <dbReference type="NCBI Taxonomy" id="2567942"/>
    <lineage>
        <taxon>Bacteria</taxon>
        <taxon>Bacillati</taxon>
        <taxon>Actinomycetota</taxon>
        <taxon>Actinomycetes</taxon>
        <taxon>Kitasatosporales</taxon>
        <taxon>Streptomycetaceae</taxon>
        <taxon>Kitasatospora</taxon>
    </lineage>
</organism>
<dbReference type="Gene3D" id="3.10.450.50">
    <property type="match status" value="1"/>
</dbReference>
<dbReference type="EMBL" id="VIGB01000003">
    <property type="protein sequence ID" value="TQF04889.1"/>
    <property type="molecule type" value="Genomic_DNA"/>
</dbReference>
<dbReference type="RefSeq" id="WP_141635441.1">
    <property type="nucleotide sequence ID" value="NZ_VIGB01000003.1"/>
</dbReference>
<feature type="domain" description="SnoaL-like" evidence="1">
    <location>
        <begin position="56"/>
        <end position="145"/>
    </location>
</feature>
<gene>
    <name evidence="2" type="ORF">E6W39_24975</name>
</gene>
<dbReference type="Proteomes" id="UP000319103">
    <property type="component" value="Unassembled WGS sequence"/>
</dbReference>
<comment type="caution">
    <text evidence="2">The sequence shown here is derived from an EMBL/GenBank/DDBJ whole genome shotgun (WGS) entry which is preliminary data.</text>
</comment>
<keyword evidence="3" id="KW-1185">Reference proteome</keyword>
<dbReference type="Pfam" id="PF12680">
    <property type="entry name" value="SnoaL_2"/>
    <property type="match status" value="1"/>
</dbReference>
<name>A0A540W7A6_9ACTN</name>
<evidence type="ECO:0000313" key="2">
    <source>
        <dbReference type="EMBL" id="TQF04889.1"/>
    </source>
</evidence>
<protein>
    <submittedName>
        <fullName evidence="2">Nuclear transport factor 2 family protein</fullName>
    </submittedName>
</protein>
<proteinExistence type="predicted"/>
<sequence length="155" mass="16132">MTRRRWWGLALGLAVLLAAAAVTLSLDPVRATVTEAVRSDPTASSPQTLDQLPPAARAYVDAVAAKNLDGLVAAFAPDGVVVDVGRQIRGRDAIRQWAGNEVIGGRLTVLRATARPGGTTMLVVFAPGGSGGFRADYAFDLSGGLISRAELTYAD</sequence>
<dbReference type="InterPro" id="IPR037401">
    <property type="entry name" value="SnoaL-like"/>
</dbReference>
<dbReference type="InterPro" id="IPR032710">
    <property type="entry name" value="NTF2-like_dom_sf"/>
</dbReference>
<dbReference type="AlphaFoldDB" id="A0A540W7A6"/>
<dbReference type="OrthoDB" id="8080938at2"/>
<dbReference type="SUPFAM" id="SSF54427">
    <property type="entry name" value="NTF2-like"/>
    <property type="match status" value="1"/>
</dbReference>
<evidence type="ECO:0000259" key="1">
    <source>
        <dbReference type="Pfam" id="PF12680"/>
    </source>
</evidence>
<reference evidence="2 3" key="1">
    <citation type="submission" date="2019-06" db="EMBL/GenBank/DDBJ databases">
        <title>Description of Kitasatospora acidophila sp. nov. isolated from pine grove soil, and reclassification of Streptomyces novaecaesareae to Kitasatospora novaeceasareae comb. nov.</title>
        <authorList>
            <person name="Kim M.J."/>
        </authorList>
    </citation>
    <scope>NUCLEOTIDE SEQUENCE [LARGE SCALE GENOMIC DNA]</scope>
    <source>
        <strain evidence="2 3">MMS16-CNU292</strain>
    </source>
</reference>